<evidence type="ECO:0000313" key="1">
    <source>
        <dbReference type="EMBL" id="QNN67131.1"/>
    </source>
</evidence>
<name>A0A7G9SH06_9SPHN</name>
<protein>
    <submittedName>
        <fullName evidence="1">Glycosyltransferase</fullName>
    </submittedName>
</protein>
<dbReference type="GO" id="GO:0016757">
    <property type="term" value="F:glycosyltransferase activity"/>
    <property type="evidence" value="ECO:0007669"/>
    <property type="project" value="TreeGrafter"/>
</dbReference>
<dbReference type="Pfam" id="PF13692">
    <property type="entry name" value="Glyco_trans_1_4"/>
    <property type="match status" value="1"/>
</dbReference>
<dbReference type="RefSeq" id="WP_187537723.1">
    <property type="nucleotide sequence ID" value="NZ_BAABJT010000001.1"/>
</dbReference>
<dbReference type="InterPro" id="IPR050194">
    <property type="entry name" value="Glycosyltransferase_grp1"/>
</dbReference>
<dbReference type="Proteomes" id="UP000515971">
    <property type="component" value="Chromosome"/>
</dbReference>
<dbReference type="SUPFAM" id="SSF53756">
    <property type="entry name" value="UDP-Glycosyltransferase/glycogen phosphorylase"/>
    <property type="match status" value="1"/>
</dbReference>
<keyword evidence="2" id="KW-1185">Reference proteome</keyword>
<dbReference type="Gene3D" id="3.40.50.2000">
    <property type="entry name" value="Glycogen Phosphorylase B"/>
    <property type="match status" value="2"/>
</dbReference>
<dbReference type="PANTHER" id="PTHR45947:SF15">
    <property type="entry name" value="TEICHURONIC ACID BIOSYNTHESIS GLYCOSYLTRANSFERASE TUAC-RELATED"/>
    <property type="match status" value="1"/>
</dbReference>
<gene>
    <name evidence="1" type="ORF">H9L13_10940</name>
</gene>
<accession>A0A7G9SH06</accession>
<dbReference type="AlphaFoldDB" id="A0A7G9SH06"/>
<dbReference type="KEGG" id="slut:H9L13_10940"/>
<sequence>MRIAYLTNAYPKISHSFIRREITALEQLGVEVVRISVRPTAEILPGTADEAEQARTIALLHPSSLLSLIFAMLRESAASPRRFVRAMVKAWRLGQGSSPGLLRHLVYFAEACKLSGILRERQIPHVHVHFGTNPATVALISSALTGVTYSMTVHGPDEFDDPRGLRLPDKIAGGVLTAAVSSFGRGQLLRWAEPQHWDRIHVVRCGVDDVFLEHAANRMPEGNRFVCVARLSAQKGLPLLVEAAGVAKDAGATFEIRVIGDGELRSLIEAMVADRGVADCFTLLGWLSAEEIRTELIQSRAFVLPSLAEGLPVVLMEAMALRRPVIATAIAGIPELVDRECGWLVPAGSAEALASAMAQALDTPLHELARLGEEGRRRVVEQHDVRRNTAELLQRLRPCLSLGDQ</sequence>
<organism evidence="1 2">
    <name type="scientific">Sphingomonas lutea</name>
    <dbReference type="NCBI Taxonomy" id="1045317"/>
    <lineage>
        <taxon>Bacteria</taxon>
        <taxon>Pseudomonadati</taxon>
        <taxon>Pseudomonadota</taxon>
        <taxon>Alphaproteobacteria</taxon>
        <taxon>Sphingomonadales</taxon>
        <taxon>Sphingomonadaceae</taxon>
        <taxon>Sphingomonas</taxon>
    </lineage>
</organism>
<dbReference type="EMBL" id="CP060718">
    <property type="protein sequence ID" value="QNN67131.1"/>
    <property type="molecule type" value="Genomic_DNA"/>
</dbReference>
<evidence type="ECO:0000313" key="2">
    <source>
        <dbReference type="Proteomes" id="UP000515971"/>
    </source>
</evidence>
<keyword evidence="1" id="KW-0808">Transferase</keyword>
<dbReference type="PANTHER" id="PTHR45947">
    <property type="entry name" value="SULFOQUINOVOSYL TRANSFERASE SQD2"/>
    <property type="match status" value="1"/>
</dbReference>
<proteinExistence type="predicted"/>
<reference evidence="1 2" key="1">
    <citation type="submission" date="2020-08" db="EMBL/GenBank/DDBJ databases">
        <title>Genome sequence of Sphingomonas lutea KCTC 23642T.</title>
        <authorList>
            <person name="Hyun D.-W."/>
            <person name="Bae J.-W."/>
        </authorList>
    </citation>
    <scope>NUCLEOTIDE SEQUENCE [LARGE SCALE GENOMIC DNA]</scope>
    <source>
        <strain evidence="1 2">KCTC 23642</strain>
    </source>
</reference>